<dbReference type="InterPro" id="IPR051921">
    <property type="entry name" value="ABC_osmolyte_uptake_ATP-bind"/>
</dbReference>
<keyword evidence="2 8" id="KW-0813">Transport</keyword>
<dbReference type="Gene3D" id="3.10.580.10">
    <property type="entry name" value="CBS-domain"/>
    <property type="match status" value="1"/>
</dbReference>
<dbReference type="GO" id="GO:0016887">
    <property type="term" value="F:ATP hydrolysis activity"/>
    <property type="evidence" value="ECO:0007669"/>
    <property type="project" value="UniProtKB-UniRule"/>
</dbReference>
<dbReference type="GO" id="GO:0005524">
    <property type="term" value="F:ATP binding"/>
    <property type="evidence" value="ECO:0007669"/>
    <property type="project" value="UniProtKB-UniRule"/>
</dbReference>
<keyword evidence="11" id="KW-0378">Hydrolase</keyword>
<keyword evidence="5" id="KW-0029">Amino-acid transport</keyword>
<dbReference type="SMART" id="SM00382">
    <property type="entry name" value="AAA"/>
    <property type="match status" value="1"/>
</dbReference>
<reference evidence="11" key="1">
    <citation type="submission" date="2016-04" db="EMBL/GenBank/DDBJ databases">
        <authorList>
            <person name="Evans L.H."/>
            <person name="Alamgir A."/>
            <person name="Owens N."/>
            <person name="Weber N.D."/>
            <person name="Virtaneva K."/>
            <person name="Barbian K."/>
            <person name="Babar A."/>
            <person name="Rosenke K."/>
        </authorList>
    </citation>
    <scope>NUCLEOTIDE SEQUENCE</scope>
    <source>
        <strain evidence="11">86</strain>
    </source>
</reference>
<evidence type="ECO:0000256" key="1">
    <source>
        <dbReference type="ARBA" id="ARBA00005417"/>
    </source>
</evidence>
<dbReference type="InterPro" id="IPR027417">
    <property type="entry name" value="P-loop_NTPase"/>
</dbReference>
<keyword evidence="6 7" id="KW-0129">CBS domain</keyword>
<dbReference type="GO" id="GO:0015418">
    <property type="term" value="F:ABC-type quaternary ammonium compound transporting activity"/>
    <property type="evidence" value="ECO:0007669"/>
    <property type="project" value="UniProtKB-EC"/>
</dbReference>
<dbReference type="InterPro" id="IPR005892">
    <property type="entry name" value="Gly-betaine_transp_ATP-bd"/>
</dbReference>
<accession>A0A212JCP2</accession>
<dbReference type="PANTHER" id="PTHR43869:SF1">
    <property type="entry name" value="GLYCINE BETAINE_PROLINE BETAINE TRANSPORT SYSTEM ATP-BINDING PROTEIN PROV"/>
    <property type="match status" value="1"/>
</dbReference>
<keyword evidence="8" id="KW-0997">Cell inner membrane</keyword>
<dbReference type="InterPro" id="IPR003439">
    <property type="entry name" value="ABC_transporter-like_ATP-bd"/>
</dbReference>
<dbReference type="InterPro" id="IPR046342">
    <property type="entry name" value="CBS_dom_sf"/>
</dbReference>
<keyword evidence="3 8" id="KW-0547">Nucleotide-binding</keyword>
<evidence type="ECO:0000256" key="8">
    <source>
        <dbReference type="RuleBase" id="RU369116"/>
    </source>
</evidence>
<evidence type="ECO:0000256" key="3">
    <source>
        <dbReference type="ARBA" id="ARBA00022741"/>
    </source>
</evidence>
<dbReference type="PANTHER" id="PTHR43869">
    <property type="entry name" value="GLYCINE BETAINE/PROLINE BETAINE TRANSPORT SYSTEM ATP-BINDING PROTEIN PROV"/>
    <property type="match status" value="1"/>
</dbReference>
<proteinExistence type="inferred from homology"/>
<comment type="similarity">
    <text evidence="1 8">Belongs to the ABC transporter superfamily.</text>
</comment>
<gene>
    <name evidence="11" type="primary">opuAA</name>
    <name evidence="11" type="ORF">KL86CLO1_10876</name>
</gene>
<evidence type="ECO:0000259" key="10">
    <source>
        <dbReference type="PROSITE" id="PS51371"/>
    </source>
</evidence>
<dbReference type="GO" id="GO:0006865">
    <property type="term" value="P:amino acid transport"/>
    <property type="evidence" value="ECO:0007669"/>
    <property type="project" value="UniProtKB-UniRule"/>
</dbReference>
<dbReference type="GO" id="GO:0005886">
    <property type="term" value="C:plasma membrane"/>
    <property type="evidence" value="ECO:0007669"/>
    <property type="project" value="UniProtKB-SubCell"/>
</dbReference>
<feature type="domain" description="CBS" evidence="10">
    <location>
        <begin position="283"/>
        <end position="339"/>
    </location>
</feature>
<dbReference type="InterPro" id="IPR003593">
    <property type="entry name" value="AAA+_ATPase"/>
</dbReference>
<comment type="catalytic activity">
    <reaction evidence="8">
        <text>a quaternary ammonium(out) + ATP + H2O = a quaternary ammonium(in) + ADP + phosphate + H(+)</text>
        <dbReference type="Rhea" id="RHEA:11036"/>
        <dbReference type="ChEBI" id="CHEBI:15377"/>
        <dbReference type="ChEBI" id="CHEBI:15378"/>
        <dbReference type="ChEBI" id="CHEBI:30616"/>
        <dbReference type="ChEBI" id="CHEBI:35267"/>
        <dbReference type="ChEBI" id="CHEBI:43474"/>
        <dbReference type="ChEBI" id="CHEBI:456216"/>
    </reaction>
</comment>
<dbReference type="InterPro" id="IPR017871">
    <property type="entry name" value="ABC_transporter-like_CS"/>
</dbReference>
<protein>
    <recommendedName>
        <fullName evidence="8">Quaternary amine transport ATP-binding protein</fullName>
        <ecNumber evidence="8">7.6.2.9</ecNumber>
    </recommendedName>
</protein>
<keyword evidence="8" id="KW-1003">Cell membrane</keyword>
<dbReference type="InterPro" id="IPR000644">
    <property type="entry name" value="CBS_dom"/>
</dbReference>
<evidence type="ECO:0000256" key="7">
    <source>
        <dbReference type="PROSITE-ProRule" id="PRU00703"/>
    </source>
</evidence>
<dbReference type="Gene3D" id="3.40.50.300">
    <property type="entry name" value="P-loop containing nucleotide triphosphate hydrolases"/>
    <property type="match status" value="1"/>
</dbReference>
<comment type="subcellular location">
    <subcellularLocation>
        <location evidence="8">Cell inner membrane</location>
        <topology evidence="8">Peripheral membrane protein</topology>
    </subcellularLocation>
</comment>
<dbReference type="NCBIfam" id="TIGR01186">
    <property type="entry name" value="proV"/>
    <property type="match status" value="1"/>
</dbReference>
<dbReference type="PROSITE" id="PS00211">
    <property type="entry name" value="ABC_TRANSPORTER_1"/>
    <property type="match status" value="1"/>
</dbReference>
<dbReference type="PROSITE" id="PS51371">
    <property type="entry name" value="CBS"/>
    <property type="match status" value="1"/>
</dbReference>
<evidence type="ECO:0000259" key="9">
    <source>
        <dbReference type="PROSITE" id="PS50893"/>
    </source>
</evidence>
<dbReference type="Pfam" id="PF00571">
    <property type="entry name" value="CBS"/>
    <property type="match status" value="2"/>
</dbReference>
<dbReference type="AlphaFoldDB" id="A0A212JCP2"/>
<organism evidence="11">
    <name type="scientific">uncultured Eubacteriales bacterium</name>
    <dbReference type="NCBI Taxonomy" id="172733"/>
    <lineage>
        <taxon>Bacteria</taxon>
        <taxon>Bacillati</taxon>
        <taxon>Bacillota</taxon>
        <taxon>Clostridia</taxon>
        <taxon>Eubacteriales</taxon>
        <taxon>environmental samples</taxon>
    </lineage>
</organism>
<dbReference type="FunFam" id="3.40.50.300:FF:000201">
    <property type="entry name" value="Glycine betaine/L-proline ABC transporter ATP-binding protein"/>
    <property type="match status" value="1"/>
</dbReference>
<dbReference type="GO" id="GO:0031460">
    <property type="term" value="P:glycine betaine transport"/>
    <property type="evidence" value="ECO:0007669"/>
    <property type="project" value="InterPro"/>
</dbReference>
<evidence type="ECO:0000256" key="4">
    <source>
        <dbReference type="ARBA" id="ARBA00022840"/>
    </source>
</evidence>
<dbReference type="EC" id="7.6.2.9" evidence="8"/>
<keyword evidence="8" id="KW-0472">Membrane</keyword>
<name>A0A212JCP2_9FIRM</name>
<dbReference type="SUPFAM" id="SSF54631">
    <property type="entry name" value="CBS-domain pair"/>
    <property type="match status" value="1"/>
</dbReference>
<evidence type="ECO:0000256" key="6">
    <source>
        <dbReference type="ARBA" id="ARBA00023122"/>
    </source>
</evidence>
<evidence type="ECO:0000256" key="2">
    <source>
        <dbReference type="ARBA" id="ARBA00022448"/>
    </source>
</evidence>
<dbReference type="Pfam" id="PF00005">
    <property type="entry name" value="ABC_tran"/>
    <property type="match status" value="1"/>
</dbReference>
<feature type="domain" description="ABC transporter" evidence="9">
    <location>
        <begin position="31"/>
        <end position="268"/>
    </location>
</feature>
<dbReference type="GO" id="GO:0006970">
    <property type="term" value="P:response to osmotic stress"/>
    <property type="evidence" value="ECO:0007669"/>
    <property type="project" value="UniProtKB-ARBA"/>
</dbReference>
<sequence>MDERDIVLEAKNAAKIYGINKTEAARMMAAGHTKEEVRQKTGATVALWDASFQVMRGEVFSIIGLSGSGKSTIIRCFNQLLRPTSGHVYVEGRAVDSMSKKELLELRRNKVSMVFQNFGLFTHRTVLENVAYGLEVRGTHKAQWTERAMEFIEMVGLKGWEGKPISSLSGGMKQRVGIARALANDPEVLLMDEPFSALDPLVRSEMQFELLQIQRKLNKTILFITHDMNEAFKLGDRVAIMRDAKVIQIDTPEDMTARPADDYVKQFIESADKTQVLTARQIMIMHVCLVREKEDPANALREMQKGGFSSAYVVDGKMRLLGVVTAEAAVAARQSGVPLSETIDREAVKVLPDTLAGDIIPLTAQTRYPIAVTEEDGTLLGIITKAALLACVS</sequence>
<evidence type="ECO:0000313" key="11">
    <source>
        <dbReference type="EMBL" id="SBV97178.1"/>
    </source>
</evidence>
<keyword evidence="4 8" id="KW-0067">ATP-binding</keyword>
<comment type="subunit">
    <text evidence="8">The complex is probably composed of two ATP-binding proteins, two transmembrane proteins and a solute-binding protein.</text>
</comment>
<dbReference type="SMART" id="SM00116">
    <property type="entry name" value="CBS"/>
    <property type="match status" value="2"/>
</dbReference>
<dbReference type="SUPFAM" id="SSF52540">
    <property type="entry name" value="P-loop containing nucleoside triphosphate hydrolases"/>
    <property type="match status" value="1"/>
</dbReference>
<evidence type="ECO:0000256" key="5">
    <source>
        <dbReference type="ARBA" id="ARBA00022970"/>
    </source>
</evidence>
<dbReference type="EMBL" id="FLUN01000001">
    <property type="protein sequence ID" value="SBV97178.1"/>
    <property type="molecule type" value="Genomic_DNA"/>
</dbReference>
<dbReference type="PROSITE" id="PS50893">
    <property type="entry name" value="ABC_TRANSPORTER_2"/>
    <property type="match status" value="1"/>
</dbReference>